<feature type="transmembrane region" description="Helical" evidence="1">
    <location>
        <begin position="318"/>
        <end position="344"/>
    </location>
</feature>
<proteinExistence type="predicted"/>
<keyword evidence="3" id="KW-1185">Reference proteome</keyword>
<name>A0A4S4FJE0_9MICO</name>
<feature type="transmembrane region" description="Helical" evidence="1">
    <location>
        <begin position="200"/>
        <end position="226"/>
    </location>
</feature>
<feature type="transmembrane region" description="Helical" evidence="1">
    <location>
        <begin position="159"/>
        <end position="179"/>
    </location>
</feature>
<keyword evidence="1" id="KW-1133">Transmembrane helix</keyword>
<keyword evidence="1" id="KW-0812">Transmembrane</keyword>
<evidence type="ECO:0000313" key="2">
    <source>
        <dbReference type="EMBL" id="THG30450.1"/>
    </source>
</evidence>
<dbReference type="EMBL" id="SSSN01000014">
    <property type="protein sequence ID" value="THG30450.1"/>
    <property type="molecule type" value="Genomic_DNA"/>
</dbReference>
<feature type="transmembrane region" description="Helical" evidence="1">
    <location>
        <begin position="410"/>
        <end position="427"/>
    </location>
</feature>
<dbReference type="OrthoDB" id="5242248at2"/>
<comment type="caution">
    <text evidence="2">The sequence shown here is derived from an EMBL/GenBank/DDBJ whole genome shotgun (WGS) entry which is preliminary data.</text>
</comment>
<feature type="transmembrane region" description="Helical" evidence="1">
    <location>
        <begin position="40"/>
        <end position="60"/>
    </location>
</feature>
<dbReference type="AlphaFoldDB" id="A0A4S4FJE0"/>
<feature type="transmembrane region" description="Helical" evidence="1">
    <location>
        <begin position="238"/>
        <end position="269"/>
    </location>
</feature>
<feature type="transmembrane region" description="Helical" evidence="1">
    <location>
        <begin position="67"/>
        <end position="86"/>
    </location>
</feature>
<dbReference type="Proteomes" id="UP000307380">
    <property type="component" value="Unassembled WGS sequence"/>
</dbReference>
<evidence type="ECO:0008006" key="4">
    <source>
        <dbReference type="Google" id="ProtNLM"/>
    </source>
</evidence>
<gene>
    <name evidence="2" type="ORF">E6C70_15190</name>
</gene>
<feature type="transmembrane region" description="Helical" evidence="1">
    <location>
        <begin position="387"/>
        <end position="403"/>
    </location>
</feature>
<accession>A0A4S4FJE0</accession>
<sequence>MAAALLLIALAIAVPRLTHWQVHAQSWAPLHVTWHPRVGIGTIPAIVVGVLGVVFAATIARRVSWRILLLIAFILGVAWSTSLALVDGLEGITVIFDRSSEYLGSARQVSDVGALLHEYIARIPLDSVGHWPVHLAGHPPGAVLFFVLLVRLGLGSAAAAGWIVLVLGATTPVAVLLAVRRLGAEDAARRAAPFLVLGPAAIWMAVSADGLFAAVAAWGLCALAYATTTRHRGARAGWGILAGLLLGYAVMMSYGLPLLGILALAVLLVARTWRPLLWAAGAAAGVVLAFAAGGFAWWQAYPVLHERYYAGIASQRPYAYWVWGNLAALAVSAGPLVGGVVALVGQRLRRFRGLTAEARVIVILVVAAAATILVADLSGMSKAEVERIWLPFVPWLLLGAALLPQRWVRWALGLQVAFALVAQHLLFSQW</sequence>
<protein>
    <recommendedName>
        <fullName evidence="4">Glycosyltransferase RgtA/B/C/D-like domain-containing protein</fullName>
    </recommendedName>
</protein>
<evidence type="ECO:0000256" key="1">
    <source>
        <dbReference type="SAM" id="Phobius"/>
    </source>
</evidence>
<reference evidence="2 3" key="1">
    <citation type="submission" date="2019-04" db="EMBL/GenBank/DDBJ databases">
        <authorList>
            <person name="Jiang L."/>
        </authorList>
    </citation>
    <scope>NUCLEOTIDE SEQUENCE [LARGE SCALE GENOMIC DNA]</scope>
    <source>
        <strain evidence="2 3">YIM 131861</strain>
    </source>
</reference>
<evidence type="ECO:0000313" key="3">
    <source>
        <dbReference type="Proteomes" id="UP000307380"/>
    </source>
</evidence>
<organism evidence="2 3">
    <name type="scientific">Orlajensenia flava</name>
    <dbReference type="NCBI Taxonomy" id="2565934"/>
    <lineage>
        <taxon>Bacteria</taxon>
        <taxon>Bacillati</taxon>
        <taxon>Actinomycetota</taxon>
        <taxon>Actinomycetes</taxon>
        <taxon>Micrococcales</taxon>
        <taxon>Microbacteriaceae</taxon>
        <taxon>Orlajensenia</taxon>
    </lineage>
</organism>
<keyword evidence="1" id="KW-0472">Membrane</keyword>
<feature type="transmembrane region" description="Helical" evidence="1">
    <location>
        <begin position="356"/>
        <end position="375"/>
    </location>
</feature>
<feature type="transmembrane region" description="Helical" evidence="1">
    <location>
        <begin position="276"/>
        <end position="298"/>
    </location>
</feature>